<proteinExistence type="predicted"/>
<dbReference type="KEGG" id="amr:AM1_C0236"/>
<dbReference type="PANTHER" id="PTHR46796:SF13">
    <property type="entry name" value="HTH-TYPE TRANSCRIPTIONAL ACTIVATOR RHAS"/>
    <property type="match status" value="1"/>
</dbReference>
<dbReference type="InterPro" id="IPR018060">
    <property type="entry name" value="HTH_AraC"/>
</dbReference>
<dbReference type="RefSeq" id="WP_012167485.1">
    <property type="nucleotide sequence ID" value="NC_009928.1"/>
</dbReference>
<keyword evidence="3" id="KW-0804">Transcription</keyword>
<dbReference type="OrthoDB" id="9813413at2"/>
<evidence type="ECO:0000313" key="6">
    <source>
        <dbReference type="Proteomes" id="UP000000268"/>
    </source>
</evidence>
<evidence type="ECO:0000259" key="4">
    <source>
        <dbReference type="PROSITE" id="PS01124"/>
    </source>
</evidence>
<dbReference type="AlphaFoldDB" id="A8ZMX0"/>
<geneLocation type="plasmid" evidence="5 6">
    <name>pREB3</name>
</geneLocation>
<dbReference type="SUPFAM" id="SSF46689">
    <property type="entry name" value="Homeodomain-like"/>
    <property type="match status" value="2"/>
</dbReference>
<dbReference type="Proteomes" id="UP000000268">
    <property type="component" value="Plasmid pREB3"/>
</dbReference>
<accession>A8ZMX0</accession>
<dbReference type="InterPro" id="IPR020449">
    <property type="entry name" value="Tscrpt_reg_AraC-type_HTH"/>
</dbReference>
<dbReference type="PRINTS" id="PR00032">
    <property type="entry name" value="HTHARAC"/>
</dbReference>
<keyword evidence="6" id="KW-1185">Reference proteome</keyword>
<dbReference type="SMART" id="SM00342">
    <property type="entry name" value="HTH_ARAC"/>
    <property type="match status" value="1"/>
</dbReference>
<dbReference type="PROSITE" id="PS00041">
    <property type="entry name" value="HTH_ARAC_FAMILY_1"/>
    <property type="match status" value="1"/>
</dbReference>
<evidence type="ECO:0000313" key="5">
    <source>
        <dbReference type="EMBL" id="ABW32169.1"/>
    </source>
</evidence>
<gene>
    <name evidence="5" type="ordered locus">AM1_C0236</name>
</gene>
<dbReference type="PROSITE" id="PS01124">
    <property type="entry name" value="HTH_ARAC_FAMILY_2"/>
    <property type="match status" value="1"/>
</dbReference>
<name>A8ZMX0_ACAM1</name>
<dbReference type="HOGENOM" id="CLU_000445_81_0_3"/>
<reference evidence="5 6" key="1">
    <citation type="journal article" date="2008" name="Proc. Natl. Acad. Sci. U.S.A.">
        <title>Niche adaptation and genome expansion in the chlorophyll d-producing cyanobacterium Acaryochloris marina.</title>
        <authorList>
            <person name="Swingley W.D."/>
            <person name="Chen M."/>
            <person name="Cheung P.C."/>
            <person name="Conrad A.L."/>
            <person name="Dejesa L.C."/>
            <person name="Hao J."/>
            <person name="Honchak B.M."/>
            <person name="Karbach L.E."/>
            <person name="Kurdoglu A."/>
            <person name="Lahiri S."/>
            <person name="Mastrian S.D."/>
            <person name="Miyashita H."/>
            <person name="Page L."/>
            <person name="Ramakrishna P."/>
            <person name="Satoh S."/>
            <person name="Sattley W.M."/>
            <person name="Shimada Y."/>
            <person name="Taylor H.L."/>
            <person name="Tomo T."/>
            <person name="Tsuchiya T."/>
            <person name="Wang Z.T."/>
            <person name="Raymond J."/>
            <person name="Mimuro M."/>
            <person name="Blankenship R.E."/>
            <person name="Touchman J.W."/>
        </authorList>
    </citation>
    <scope>NUCLEOTIDE SEQUENCE [LARGE SCALE GENOMIC DNA]</scope>
    <source>
        <strain evidence="6">MBIC 11017</strain>
        <plasmid evidence="6">Plasmid pREB3</plasmid>
    </source>
</reference>
<dbReference type="GO" id="GO:0043565">
    <property type="term" value="F:sequence-specific DNA binding"/>
    <property type="evidence" value="ECO:0007669"/>
    <property type="project" value="InterPro"/>
</dbReference>
<dbReference type="InterPro" id="IPR018062">
    <property type="entry name" value="HTH_AraC-typ_CS"/>
</dbReference>
<dbReference type="InterPro" id="IPR009057">
    <property type="entry name" value="Homeodomain-like_sf"/>
</dbReference>
<keyword evidence="5" id="KW-0614">Plasmid</keyword>
<dbReference type="Pfam" id="PF12852">
    <property type="entry name" value="Cupin_6"/>
    <property type="match status" value="1"/>
</dbReference>
<dbReference type="GO" id="GO:0003700">
    <property type="term" value="F:DNA-binding transcription factor activity"/>
    <property type="evidence" value="ECO:0007669"/>
    <property type="project" value="InterPro"/>
</dbReference>
<dbReference type="InterPro" id="IPR050204">
    <property type="entry name" value="AraC_XylS_family_regulators"/>
</dbReference>
<dbReference type="PANTHER" id="PTHR46796">
    <property type="entry name" value="HTH-TYPE TRANSCRIPTIONAL ACTIVATOR RHAS-RELATED"/>
    <property type="match status" value="1"/>
</dbReference>
<keyword evidence="1" id="KW-0805">Transcription regulation</keyword>
<dbReference type="InterPro" id="IPR032783">
    <property type="entry name" value="AraC_lig"/>
</dbReference>
<keyword evidence="2" id="KW-0238">DNA-binding</keyword>
<sequence length="328" mass="36052">MNFEFDILSDVLNSLDICGSLLLHESYTAPWAISVPGAQQLGKLLRVQTGTRAVAFHLVERGYIELTSPQLGVKPMVVEAGEMVICFSGSPHQISQGTEPPSISVEYVLSGGEIPFRCSADARSSSLLCLCGIFYLRDTYLNPLFAALPPVLHAPVSQVESFQNLTGVASLIAKELDKPSAGSSFMVERLLELLCAGAVRSYMARLHPQDPSWLTGLRDPIISRALAKIHAQPGHDWSVDSLAQSVELSPSRFAARFKTTLGEGPMTYVSKWRLHIASRLLNRTEKNIYEIASDVGYDNLAAFTRAFKRYFGEPPGAWRTRHESVRTG</sequence>
<evidence type="ECO:0000256" key="1">
    <source>
        <dbReference type="ARBA" id="ARBA00023015"/>
    </source>
</evidence>
<dbReference type="Pfam" id="PF12833">
    <property type="entry name" value="HTH_18"/>
    <property type="match status" value="1"/>
</dbReference>
<evidence type="ECO:0000256" key="3">
    <source>
        <dbReference type="ARBA" id="ARBA00023163"/>
    </source>
</evidence>
<dbReference type="Gene3D" id="1.10.10.60">
    <property type="entry name" value="Homeodomain-like"/>
    <property type="match status" value="2"/>
</dbReference>
<protein>
    <submittedName>
        <fullName evidence="5">Transcriptional regulator, AraC family</fullName>
    </submittedName>
</protein>
<feature type="domain" description="HTH araC/xylS-type" evidence="4">
    <location>
        <begin position="223"/>
        <end position="321"/>
    </location>
</feature>
<evidence type="ECO:0000256" key="2">
    <source>
        <dbReference type="ARBA" id="ARBA00023125"/>
    </source>
</evidence>
<dbReference type="EMBL" id="CP000840">
    <property type="protein sequence ID" value="ABW32169.1"/>
    <property type="molecule type" value="Genomic_DNA"/>
</dbReference>
<organism evidence="5 6">
    <name type="scientific">Acaryochloris marina (strain MBIC 11017)</name>
    <dbReference type="NCBI Taxonomy" id="329726"/>
    <lineage>
        <taxon>Bacteria</taxon>
        <taxon>Bacillati</taxon>
        <taxon>Cyanobacteriota</taxon>
        <taxon>Cyanophyceae</taxon>
        <taxon>Acaryochloridales</taxon>
        <taxon>Acaryochloridaceae</taxon>
        <taxon>Acaryochloris</taxon>
    </lineage>
</organism>